<sequence length="221" mass="25438">MEERERVHLLNEMLEVLSAQYCSEVVSRGVLGGASIIYNTMVANAHRLRDSIVLSSPDQREHAKWAHLVLLERIPMPLLATYINLLRFCKINALIYDFTKTKICDPQSAAILKTINRRYARDVCFIMVSPNMSIGKYHLRNRSHEYMFRTLLPSVAERTVYVKLNFTNFRSLSLCDSVNRSIRLISHKVLEVHRKYPDLKIVLVGWGTSCVLNHQVSCDAC</sequence>
<organism evidence="4">
    <name type="scientific">Gongylonema pulchrum</name>
    <dbReference type="NCBI Taxonomy" id="637853"/>
    <lineage>
        <taxon>Eukaryota</taxon>
        <taxon>Metazoa</taxon>
        <taxon>Ecdysozoa</taxon>
        <taxon>Nematoda</taxon>
        <taxon>Chromadorea</taxon>
        <taxon>Rhabditida</taxon>
        <taxon>Spirurina</taxon>
        <taxon>Spiruromorpha</taxon>
        <taxon>Spiruroidea</taxon>
        <taxon>Gongylonematidae</taxon>
        <taxon>Gongylonema</taxon>
    </lineage>
</organism>
<feature type="domain" description="KANSL3 helical" evidence="1">
    <location>
        <begin position="3"/>
        <end position="92"/>
    </location>
</feature>
<dbReference type="WBParaSite" id="GPUH_0001457601-mRNA-1">
    <property type="protein sequence ID" value="GPUH_0001457601-mRNA-1"/>
    <property type="gene ID" value="GPUH_0001457601"/>
</dbReference>
<proteinExistence type="predicted"/>
<reference evidence="2 3" key="2">
    <citation type="submission" date="2018-11" db="EMBL/GenBank/DDBJ databases">
        <authorList>
            <consortium name="Pathogen Informatics"/>
        </authorList>
    </citation>
    <scope>NUCLEOTIDE SEQUENCE [LARGE SCALE GENOMIC DNA]</scope>
</reference>
<dbReference type="InterPro" id="IPR056519">
    <property type="entry name" value="KANSL3_1st"/>
</dbReference>
<dbReference type="OrthoDB" id="6415022at2759"/>
<dbReference type="Proteomes" id="UP000271098">
    <property type="component" value="Unassembled WGS sequence"/>
</dbReference>
<name>A0A183E0R6_9BILA</name>
<protein>
    <submittedName>
        <fullName evidence="4">SGNH domain-containing protein</fullName>
    </submittedName>
</protein>
<dbReference type="EMBL" id="UYRT01081402">
    <property type="protein sequence ID" value="VDN24364.1"/>
    <property type="molecule type" value="Genomic_DNA"/>
</dbReference>
<dbReference type="Pfam" id="PF23154">
    <property type="entry name" value="KANSL3_1st"/>
    <property type="match status" value="1"/>
</dbReference>
<reference evidence="4" key="1">
    <citation type="submission" date="2016-06" db="UniProtKB">
        <authorList>
            <consortium name="WormBaseParasite"/>
        </authorList>
    </citation>
    <scope>IDENTIFICATION</scope>
</reference>
<evidence type="ECO:0000313" key="4">
    <source>
        <dbReference type="WBParaSite" id="GPUH_0001457601-mRNA-1"/>
    </source>
</evidence>
<evidence type="ECO:0000259" key="1">
    <source>
        <dbReference type="Pfam" id="PF23154"/>
    </source>
</evidence>
<gene>
    <name evidence="2" type="ORF">GPUH_LOCUS14557</name>
</gene>
<dbReference type="AlphaFoldDB" id="A0A183E0R6"/>
<evidence type="ECO:0000313" key="2">
    <source>
        <dbReference type="EMBL" id="VDN24364.1"/>
    </source>
</evidence>
<accession>A0A183E0R6</accession>
<evidence type="ECO:0000313" key="3">
    <source>
        <dbReference type="Proteomes" id="UP000271098"/>
    </source>
</evidence>
<keyword evidence="3" id="KW-1185">Reference proteome</keyword>